<sequence>MENSPGHQALRKGRTSIPGQIYLLTTVTVDRTPWFLDEKLAKTICRLIIEDRTWGDARLLCWILMPDHWHGLVELGERNDLAQVMNRFKSLVSKRLRQTGPHARIWAHGFHDHALRHDEDIRTTARYIIANPLRAGLAERVGDYPYWNCIWL</sequence>
<gene>
    <name evidence="2" type="ORF">SAMN05192579_10594</name>
</gene>
<dbReference type="SUPFAM" id="SSF143422">
    <property type="entry name" value="Transposase IS200-like"/>
    <property type="match status" value="1"/>
</dbReference>
<reference evidence="3" key="1">
    <citation type="submission" date="2016-10" db="EMBL/GenBank/DDBJ databases">
        <authorList>
            <person name="Varghese N."/>
            <person name="Submissions S."/>
        </authorList>
    </citation>
    <scope>NUCLEOTIDE SEQUENCE [LARGE SCALE GENOMIC DNA]</scope>
    <source>
        <strain evidence="3">MO64</strain>
    </source>
</reference>
<evidence type="ECO:0000313" key="3">
    <source>
        <dbReference type="Proteomes" id="UP000198725"/>
    </source>
</evidence>
<dbReference type="Gene3D" id="3.30.70.1290">
    <property type="entry name" value="Transposase IS200-like"/>
    <property type="match status" value="1"/>
</dbReference>
<dbReference type="Proteomes" id="UP000198725">
    <property type="component" value="Unassembled WGS sequence"/>
</dbReference>
<dbReference type="GO" id="GO:0004803">
    <property type="term" value="F:transposase activity"/>
    <property type="evidence" value="ECO:0007669"/>
    <property type="project" value="InterPro"/>
</dbReference>
<name>A0A1I4BG97_9GAMM</name>
<dbReference type="PANTHER" id="PTHR36966">
    <property type="entry name" value="REP-ASSOCIATED TYROSINE TRANSPOSASE"/>
    <property type="match status" value="1"/>
</dbReference>
<dbReference type="InterPro" id="IPR052715">
    <property type="entry name" value="RAYT_transposase"/>
</dbReference>
<dbReference type="InterPro" id="IPR036515">
    <property type="entry name" value="Transposase_17_sf"/>
</dbReference>
<proteinExistence type="predicted"/>
<dbReference type="NCBIfam" id="NF047646">
    <property type="entry name" value="REP_Tyr_transpos"/>
    <property type="match status" value="1"/>
</dbReference>
<dbReference type="GO" id="GO:0043565">
    <property type="term" value="F:sequence-specific DNA binding"/>
    <property type="evidence" value="ECO:0007669"/>
    <property type="project" value="TreeGrafter"/>
</dbReference>
<dbReference type="SMART" id="SM01321">
    <property type="entry name" value="Y1_Tnp"/>
    <property type="match status" value="1"/>
</dbReference>
<accession>A0A1I4BG97</accession>
<dbReference type="EMBL" id="FOSR01000005">
    <property type="protein sequence ID" value="SFK67892.1"/>
    <property type="molecule type" value="Genomic_DNA"/>
</dbReference>
<dbReference type="AlphaFoldDB" id="A0A1I4BG97"/>
<dbReference type="PANTHER" id="PTHR36966:SF1">
    <property type="entry name" value="REP-ASSOCIATED TYROSINE TRANSPOSASE"/>
    <property type="match status" value="1"/>
</dbReference>
<dbReference type="RefSeq" id="WP_092702879.1">
    <property type="nucleotide sequence ID" value="NZ_FOSR01000005.1"/>
</dbReference>
<keyword evidence="3" id="KW-1185">Reference proteome</keyword>
<dbReference type="GO" id="GO:0006313">
    <property type="term" value="P:DNA transposition"/>
    <property type="evidence" value="ECO:0007669"/>
    <property type="project" value="InterPro"/>
</dbReference>
<organism evidence="2 3">
    <name type="scientific">Rhodanobacter glycinis</name>
    <dbReference type="NCBI Taxonomy" id="582702"/>
    <lineage>
        <taxon>Bacteria</taxon>
        <taxon>Pseudomonadati</taxon>
        <taxon>Pseudomonadota</taxon>
        <taxon>Gammaproteobacteria</taxon>
        <taxon>Lysobacterales</taxon>
        <taxon>Rhodanobacteraceae</taxon>
        <taxon>Rhodanobacter</taxon>
    </lineage>
</organism>
<evidence type="ECO:0000313" key="2">
    <source>
        <dbReference type="EMBL" id="SFK67892.1"/>
    </source>
</evidence>
<protein>
    <submittedName>
        <fullName evidence="2">REP element-mobilizing transposase RayT</fullName>
    </submittedName>
</protein>
<feature type="domain" description="Transposase IS200-like" evidence="1">
    <location>
        <begin position="17"/>
        <end position="131"/>
    </location>
</feature>
<dbReference type="InterPro" id="IPR002686">
    <property type="entry name" value="Transposase_17"/>
</dbReference>
<dbReference type="Pfam" id="PF01797">
    <property type="entry name" value="Y1_Tnp"/>
    <property type="match status" value="1"/>
</dbReference>
<evidence type="ECO:0000259" key="1">
    <source>
        <dbReference type="SMART" id="SM01321"/>
    </source>
</evidence>